<dbReference type="PROSITE" id="PS00636">
    <property type="entry name" value="DNAJ_1"/>
    <property type="match status" value="1"/>
</dbReference>
<dbReference type="Gene3D" id="1.10.287.110">
    <property type="entry name" value="DnaJ domain"/>
    <property type="match status" value="1"/>
</dbReference>
<accession>A0AA39C9Z8</accession>
<reference evidence="4" key="2">
    <citation type="submission" date="2023-03" db="EMBL/GenBank/DDBJ databases">
        <authorList>
            <person name="Inwood S.N."/>
            <person name="Skelly J.G."/>
            <person name="Guhlin J."/>
            <person name="Harrop T.W.R."/>
            <person name="Goldson S.G."/>
            <person name="Dearden P.K."/>
        </authorList>
    </citation>
    <scope>NUCLEOTIDE SEQUENCE</scope>
    <source>
        <strain evidence="4">Irish</strain>
        <tissue evidence="4">Whole body</tissue>
    </source>
</reference>
<name>A0AA39C9Z8_9HYME</name>
<feature type="region of interest" description="Disordered" evidence="2">
    <location>
        <begin position="246"/>
        <end position="292"/>
    </location>
</feature>
<dbReference type="SMART" id="SM00271">
    <property type="entry name" value="DnaJ"/>
    <property type="match status" value="1"/>
</dbReference>
<reference evidence="4" key="1">
    <citation type="journal article" date="2023" name="bioRxiv">
        <title>Scaffold-level genome assemblies of two parasitoid biocontrol wasps reveal the parthenogenesis mechanism and an associated novel virus.</title>
        <authorList>
            <person name="Inwood S."/>
            <person name="Skelly J."/>
            <person name="Guhlin J."/>
            <person name="Harrop T."/>
            <person name="Goldson S."/>
            <person name="Dearden P."/>
        </authorList>
    </citation>
    <scope>NUCLEOTIDE SEQUENCE</scope>
    <source>
        <strain evidence="4">Irish</strain>
        <tissue evidence="4">Whole body</tissue>
    </source>
</reference>
<evidence type="ECO:0000256" key="2">
    <source>
        <dbReference type="SAM" id="MobiDB-lite"/>
    </source>
</evidence>
<dbReference type="AlphaFoldDB" id="A0AA39C9Z8"/>
<dbReference type="PRINTS" id="PR00625">
    <property type="entry name" value="JDOMAIN"/>
</dbReference>
<protein>
    <recommendedName>
        <fullName evidence="3">J domain-containing protein</fullName>
    </recommendedName>
</protein>
<dbReference type="PANTHER" id="PTHR45168">
    <property type="entry name" value="DNAJ HOMOLOG SUBFAMILY B MEMBER 2"/>
    <property type="match status" value="1"/>
</dbReference>
<evidence type="ECO:0000256" key="1">
    <source>
        <dbReference type="ARBA" id="ARBA00023186"/>
    </source>
</evidence>
<evidence type="ECO:0000259" key="3">
    <source>
        <dbReference type="PROSITE" id="PS50076"/>
    </source>
</evidence>
<dbReference type="InterPro" id="IPR043183">
    <property type="entry name" value="DNJB2/6-like"/>
</dbReference>
<dbReference type="Proteomes" id="UP001168990">
    <property type="component" value="Unassembled WGS sequence"/>
</dbReference>
<dbReference type="InterPro" id="IPR001623">
    <property type="entry name" value="DnaJ_domain"/>
</dbReference>
<feature type="compositionally biased region" description="Low complexity" evidence="2">
    <location>
        <begin position="248"/>
        <end position="257"/>
    </location>
</feature>
<dbReference type="PANTHER" id="PTHR45168:SF3">
    <property type="entry name" value="DNAJ HEAT SHOCK PROTEIN FAMILY (HSP40) MEMBER B2"/>
    <property type="match status" value="1"/>
</dbReference>
<feature type="domain" description="J" evidence="3">
    <location>
        <begin position="3"/>
        <end position="69"/>
    </location>
</feature>
<dbReference type="CDD" id="cd06257">
    <property type="entry name" value="DnaJ"/>
    <property type="match status" value="1"/>
</dbReference>
<organism evidence="4 5">
    <name type="scientific">Microctonus aethiopoides</name>
    <dbReference type="NCBI Taxonomy" id="144406"/>
    <lineage>
        <taxon>Eukaryota</taxon>
        <taxon>Metazoa</taxon>
        <taxon>Ecdysozoa</taxon>
        <taxon>Arthropoda</taxon>
        <taxon>Hexapoda</taxon>
        <taxon>Insecta</taxon>
        <taxon>Pterygota</taxon>
        <taxon>Neoptera</taxon>
        <taxon>Endopterygota</taxon>
        <taxon>Hymenoptera</taxon>
        <taxon>Apocrita</taxon>
        <taxon>Ichneumonoidea</taxon>
        <taxon>Braconidae</taxon>
        <taxon>Euphorinae</taxon>
        <taxon>Microctonus</taxon>
    </lineage>
</organism>
<dbReference type="InterPro" id="IPR018253">
    <property type="entry name" value="DnaJ_domain_CS"/>
</dbReference>
<dbReference type="SUPFAM" id="SSF46565">
    <property type="entry name" value="Chaperone J-domain"/>
    <property type="match status" value="1"/>
</dbReference>
<gene>
    <name evidence="4" type="ORF">PV328_008059</name>
</gene>
<dbReference type="PROSITE" id="PS50076">
    <property type="entry name" value="DNAJ_2"/>
    <property type="match status" value="1"/>
</dbReference>
<sequence length="292" mass="33214">MVDYYKILEISRSSSSADIKKAYRKLALKWHPDKNPDNLDESTKKFKELSEAYEVLIDDKKRKIYDQYGKEGLQIPGNKRRHDADFDPQFREWFVFRDPEDVFREFFSNSPFGDLFDVLNCGNGRRGTHRHHSNSRNNTLNSPFGTLDLSLSSPFGFFGPSANCFSQFTDFSSAMPNSTGAVRKTSTSTRFINGKKITTHKVVEGGKETITFYENDVIKSKTVNGVPLPITLSEASTSRQVNDKITDTTATGNNYGHGNHGTKIPHTDNLNRIKSHHHHPHSSTKHEKTKRK</sequence>
<dbReference type="Pfam" id="PF00226">
    <property type="entry name" value="DnaJ"/>
    <property type="match status" value="1"/>
</dbReference>
<keyword evidence="5" id="KW-1185">Reference proteome</keyword>
<keyword evidence="1" id="KW-0143">Chaperone</keyword>
<dbReference type="InterPro" id="IPR036869">
    <property type="entry name" value="J_dom_sf"/>
</dbReference>
<evidence type="ECO:0000313" key="4">
    <source>
        <dbReference type="EMBL" id="KAK0160674.1"/>
    </source>
</evidence>
<dbReference type="GO" id="GO:0051082">
    <property type="term" value="F:unfolded protein binding"/>
    <property type="evidence" value="ECO:0007669"/>
    <property type="project" value="InterPro"/>
</dbReference>
<comment type="caution">
    <text evidence="4">The sequence shown here is derived from an EMBL/GenBank/DDBJ whole genome shotgun (WGS) entry which is preliminary data.</text>
</comment>
<evidence type="ECO:0000313" key="5">
    <source>
        <dbReference type="Proteomes" id="UP001168990"/>
    </source>
</evidence>
<feature type="compositionally biased region" description="Basic residues" evidence="2">
    <location>
        <begin position="273"/>
        <end position="292"/>
    </location>
</feature>
<dbReference type="EMBL" id="JAQQBS010001423">
    <property type="protein sequence ID" value="KAK0160674.1"/>
    <property type="molecule type" value="Genomic_DNA"/>
</dbReference>
<dbReference type="GO" id="GO:0030544">
    <property type="term" value="F:Hsp70 protein binding"/>
    <property type="evidence" value="ECO:0007669"/>
    <property type="project" value="InterPro"/>
</dbReference>
<proteinExistence type="predicted"/>